<dbReference type="EMBL" id="MH629685">
    <property type="protein sequence ID" value="AXN58543.1"/>
    <property type="molecule type" value="Genomic_DNA"/>
</dbReference>
<feature type="compositionally biased region" description="Gly residues" evidence="1">
    <location>
        <begin position="166"/>
        <end position="177"/>
    </location>
</feature>
<feature type="region of interest" description="Disordered" evidence="1">
    <location>
        <begin position="138"/>
        <end position="208"/>
    </location>
</feature>
<accession>A0A346FKN8</accession>
<evidence type="ECO:0000256" key="1">
    <source>
        <dbReference type="SAM" id="MobiDB-lite"/>
    </source>
</evidence>
<feature type="compositionally biased region" description="Polar residues" evidence="1">
    <location>
        <begin position="76"/>
        <end position="90"/>
    </location>
</feature>
<dbReference type="KEGG" id="vg:65115381"/>
<sequence>MKTYNQFVLEAYAVYEPNQLDENPLQAFRNIMNRGMLNPFGGRTTVRSGAAGRQQVPVYRGRPYKGNLKISGSRPAFSTTNPQTGNTYTNPGARKGVPGTGSQTNPQGTLDRSTLPQRYIDKYGGRSVLGQQQIKMSPSAAARTFGGTVTPSNTRRRTTRSISRGSRGGRGGTGGFASRGMTATPYGVGLGASGGPISPGDLMGRGGV</sequence>
<dbReference type="GeneID" id="65115381"/>
<name>A0A346FKN8_9CAUD</name>
<feature type="compositionally biased region" description="Polar residues" evidence="1">
    <location>
        <begin position="100"/>
        <end position="112"/>
    </location>
</feature>
<reference evidence="2" key="1">
    <citation type="submission" date="2018-07" db="EMBL/GenBank/DDBJ databases">
        <title>Complete genome sequence of the cyanophage S-PRM1 isolated from Singapore coastal waters.</title>
        <authorList>
            <person name="Chenard C."/>
            <person name="Kolundzija S."/>
            <person name="Lauro F.M."/>
        </authorList>
    </citation>
    <scope>NUCLEOTIDE SEQUENCE [LARGE SCALE GENOMIC DNA]</scope>
</reference>
<keyword evidence="3" id="KW-1185">Reference proteome</keyword>
<protein>
    <submittedName>
        <fullName evidence="2">Uncharacterized protein</fullName>
    </submittedName>
</protein>
<evidence type="ECO:0000313" key="2">
    <source>
        <dbReference type="EMBL" id="AXN58543.1"/>
    </source>
</evidence>
<feature type="region of interest" description="Disordered" evidence="1">
    <location>
        <begin position="63"/>
        <end position="112"/>
    </location>
</feature>
<dbReference type="Proteomes" id="UP000259950">
    <property type="component" value="Segment"/>
</dbReference>
<proteinExistence type="predicted"/>
<dbReference type="RefSeq" id="YP_010097714.1">
    <property type="nucleotide sequence ID" value="NC_055761.1"/>
</dbReference>
<evidence type="ECO:0000313" key="3">
    <source>
        <dbReference type="Proteomes" id="UP000259950"/>
    </source>
</evidence>
<organism evidence="2">
    <name type="scientific">Synechococcus virus S-PRM1</name>
    <dbReference type="NCBI Taxonomy" id="2100130"/>
    <lineage>
        <taxon>Viruses</taxon>
        <taxon>Duplodnaviria</taxon>
        <taxon>Heunggongvirae</taxon>
        <taxon>Uroviricota</taxon>
        <taxon>Caudoviricetes</taxon>
        <taxon>Pantevenvirales</taxon>
        <taxon>Kyanoviridae</taxon>
        <taxon>Makelovirus</taxon>
        <taxon>Makelovirus prm1</taxon>
    </lineage>
</organism>